<dbReference type="SUPFAM" id="SSF53756">
    <property type="entry name" value="UDP-Glycosyltransferase/glycogen phosphorylase"/>
    <property type="match status" value="1"/>
</dbReference>
<evidence type="ECO:0000256" key="1">
    <source>
        <dbReference type="ARBA" id="ARBA00009995"/>
    </source>
</evidence>
<dbReference type="Gene3D" id="3.40.50.2000">
    <property type="entry name" value="Glycogen Phosphorylase B"/>
    <property type="match status" value="2"/>
</dbReference>
<gene>
    <name evidence="6" type="ORF">CINCED_3A007776</name>
</gene>
<dbReference type="FunFam" id="3.40.50.2000:FF:000021">
    <property type="entry name" value="UDP-glucuronosyltransferase"/>
    <property type="match status" value="1"/>
</dbReference>
<keyword evidence="3 4" id="KW-0808">Transferase</keyword>
<dbReference type="GO" id="GO:0015020">
    <property type="term" value="F:glucuronosyltransferase activity"/>
    <property type="evidence" value="ECO:0007669"/>
    <property type="project" value="UniProtKB-EC"/>
</dbReference>
<dbReference type="PANTHER" id="PTHR48043:SF145">
    <property type="entry name" value="FI06409P-RELATED"/>
    <property type="match status" value="1"/>
</dbReference>
<organism evidence="6 7">
    <name type="scientific">Cinara cedri</name>
    <dbReference type="NCBI Taxonomy" id="506608"/>
    <lineage>
        <taxon>Eukaryota</taxon>
        <taxon>Metazoa</taxon>
        <taxon>Ecdysozoa</taxon>
        <taxon>Arthropoda</taxon>
        <taxon>Hexapoda</taxon>
        <taxon>Insecta</taxon>
        <taxon>Pterygota</taxon>
        <taxon>Neoptera</taxon>
        <taxon>Paraneoptera</taxon>
        <taxon>Hemiptera</taxon>
        <taxon>Sternorrhyncha</taxon>
        <taxon>Aphidomorpha</taxon>
        <taxon>Aphidoidea</taxon>
        <taxon>Aphididae</taxon>
        <taxon>Lachninae</taxon>
        <taxon>Cinara</taxon>
    </lineage>
</organism>
<keyword evidence="5" id="KW-0472">Membrane</keyword>
<comment type="similarity">
    <text evidence="1 4">Belongs to the UDP-glycosyltransferase family.</text>
</comment>
<evidence type="ECO:0000313" key="6">
    <source>
        <dbReference type="EMBL" id="VVC43590.1"/>
    </source>
</evidence>
<accession>A0A5E4NIT8</accession>
<feature type="signal peptide" evidence="5">
    <location>
        <begin position="1"/>
        <end position="35"/>
    </location>
</feature>
<keyword evidence="5" id="KW-1133">Transmembrane helix</keyword>
<dbReference type="EC" id="2.4.1.17" evidence="5"/>
<evidence type="ECO:0000313" key="7">
    <source>
        <dbReference type="Proteomes" id="UP000325440"/>
    </source>
</evidence>
<keyword evidence="2 4" id="KW-0328">Glycosyltransferase</keyword>
<evidence type="ECO:0000256" key="5">
    <source>
        <dbReference type="RuleBase" id="RU362059"/>
    </source>
</evidence>
<evidence type="ECO:0000256" key="2">
    <source>
        <dbReference type="ARBA" id="ARBA00022676"/>
    </source>
</evidence>
<comment type="catalytic activity">
    <reaction evidence="5">
        <text>glucuronate acceptor + UDP-alpha-D-glucuronate = acceptor beta-D-glucuronoside + UDP + H(+)</text>
        <dbReference type="Rhea" id="RHEA:21032"/>
        <dbReference type="ChEBI" id="CHEBI:15378"/>
        <dbReference type="ChEBI" id="CHEBI:58052"/>
        <dbReference type="ChEBI" id="CHEBI:58223"/>
        <dbReference type="ChEBI" id="CHEBI:132367"/>
        <dbReference type="ChEBI" id="CHEBI:132368"/>
        <dbReference type="EC" id="2.4.1.17"/>
    </reaction>
</comment>
<dbReference type="InterPro" id="IPR050271">
    <property type="entry name" value="UDP-glycosyltransferase"/>
</dbReference>
<dbReference type="PROSITE" id="PS00375">
    <property type="entry name" value="UDPGT"/>
    <property type="match status" value="1"/>
</dbReference>
<protein>
    <recommendedName>
        <fullName evidence="5">UDP-glucuronosyltransferase</fullName>
        <ecNumber evidence="5">2.4.1.17</ecNumber>
    </recommendedName>
</protein>
<feature type="transmembrane region" description="Helical" evidence="5">
    <location>
        <begin position="479"/>
        <end position="510"/>
    </location>
</feature>
<comment type="subcellular location">
    <subcellularLocation>
        <location evidence="5">Membrane</location>
        <topology evidence="5">Single-pass membrane protein</topology>
    </subcellularLocation>
</comment>
<dbReference type="EMBL" id="CABPRJ010002370">
    <property type="protein sequence ID" value="VVC43590.1"/>
    <property type="molecule type" value="Genomic_DNA"/>
</dbReference>
<dbReference type="Pfam" id="PF00201">
    <property type="entry name" value="UDPGT"/>
    <property type="match status" value="1"/>
</dbReference>
<keyword evidence="7" id="KW-1185">Reference proteome</keyword>
<evidence type="ECO:0000256" key="3">
    <source>
        <dbReference type="ARBA" id="ARBA00022679"/>
    </source>
</evidence>
<dbReference type="AlphaFoldDB" id="A0A5E4NIT8"/>
<dbReference type="InterPro" id="IPR002213">
    <property type="entry name" value="UDP_glucos_trans"/>
</dbReference>
<feature type="chain" id="PRO_5023154099" description="UDP-glucuronosyltransferase" evidence="5">
    <location>
        <begin position="36"/>
        <end position="528"/>
    </location>
</feature>
<proteinExistence type="inferred from homology"/>
<dbReference type="OrthoDB" id="5835829at2759"/>
<dbReference type="Proteomes" id="UP000325440">
    <property type="component" value="Unassembled WGS sequence"/>
</dbReference>
<keyword evidence="5" id="KW-0812">Transmembrane</keyword>
<dbReference type="GO" id="GO:0016020">
    <property type="term" value="C:membrane"/>
    <property type="evidence" value="ECO:0007669"/>
    <property type="project" value="UniProtKB-SubCell"/>
</dbReference>
<sequence length="528" mass="59020">MTTVPNGSRSRAAAVATACLLVAAVLSGRPRPADGARVLAVETVFARSHWNFMRGVLHALVDAGHQVKAYTPFPGRNSTAANYTEVDTYADYGDVLAAVNMNATEVGPLFSTPSFLIPFMVNGSRFTCDVLDKLVPDADGGETFDLFITEPLSSECVSHVSRRLGVPLVYTIPAPLLPWIEISLFGHYPNPSYVPHMLSAYTSPNTFFRRAHNLALYLQTVYLHYRATIAAVAAENRTYDRMPPVNPSLVFVNTHYATELARPVPANRVNVGGIHLKKPEPLPADILEFIEGSPHGVIYFTFGTVVALSTLPDTVQNAFKSALAEIPQRVLWKYEEEMKDIPKNVMTGKWFPQRDILLHPNVKLFISHGGISGMYEAVDAGVPVLGFPLFYDQSRNLEHLVDAGMAVLLNLESVTKDTLLKTILELINNEKYMKNAKITSELFRDRPLSPAQTVEYWTRYAIRHKGEPHLKSSAFNLTWYQYFLLDVFIVISLIFSLIIYITYLVLYYGVYKLCVSMLSYIKLKLKSE</sequence>
<dbReference type="PANTHER" id="PTHR48043">
    <property type="entry name" value="EG:EG0003.4 PROTEIN-RELATED"/>
    <property type="match status" value="1"/>
</dbReference>
<dbReference type="InterPro" id="IPR035595">
    <property type="entry name" value="UDP_glycos_trans_CS"/>
</dbReference>
<keyword evidence="5" id="KW-0732">Signal</keyword>
<evidence type="ECO:0000256" key="4">
    <source>
        <dbReference type="RuleBase" id="RU003718"/>
    </source>
</evidence>
<dbReference type="CDD" id="cd03784">
    <property type="entry name" value="GT1_Gtf-like"/>
    <property type="match status" value="1"/>
</dbReference>
<name>A0A5E4NIT8_9HEMI</name>
<reference evidence="6 7" key="1">
    <citation type="submission" date="2019-08" db="EMBL/GenBank/DDBJ databases">
        <authorList>
            <person name="Alioto T."/>
            <person name="Alioto T."/>
            <person name="Gomez Garrido J."/>
        </authorList>
    </citation>
    <scope>NUCLEOTIDE SEQUENCE [LARGE SCALE GENOMIC DNA]</scope>
</reference>